<evidence type="ECO:0000313" key="11">
    <source>
        <dbReference type="Proteomes" id="UP000244930"/>
    </source>
</evidence>
<feature type="transmembrane region" description="Helical" evidence="8">
    <location>
        <begin position="233"/>
        <end position="252"/>
    </location>
</feature>
<feature type="transmembrane region" description="Helical" evidence="8">
    <location>
        <begin position="432"/>
        <end position="452"/>
    </location>
</feature>
<evidence type="ECO:0000313" key="10">
    <source>
        <dbReference type="EMBL" id="AWI75774.1"/>
    </source>
</evidence>
<evidence type="ECO:0000256" key="1">
    <source>
        <dbReference type="ARBA" id="ARBA00004651"/>
    </source>
</evidence>
<keyword evidence="3" id="KW-0328">Glycosyltransferase</keyword>
<evidence type="ECO:0000256" key="5">
    <source>
        <dbReference type="ARBA" id="ARBA00022692"/>
    </source>
</evidence>
<comment type="subcellular location">
    <subcellularLocation>
        <location evidence="1">Cell membrane</location>
        <topology evidence="1">Multi-pass membrane protein</topology>
    </subcellularLocation>
</comment>
<accession>A0A2U8GQH8</accession>
<dbReference type="Proteomes" id="UP000244930">
    <property type="component" value="Chromosome"/>
</dbReference>
<gene>
    <name evidence="10" type="ORF">CEW83_11580</name>
</gene>
<feature type="transmembrane region" description="Helical" evidence="8">
    <location>
        <begin position="287"/>
        <end position="307"/>
    </location>
</feature>
<evidence type="ECO:0000256" key="2">
    <source>
        <dbReference type="ARBA" id="ARBA00022475"/>
    </source>
</evidence>
<feature type="domain" description="Glycosyltransferase RgtA/B/C/D-like" evidence="9">
    <location>
        <begin position="89"/>
        <end position="248"/>
    </location>
</feature>
<sequence>MDGLRAGHQCERRCRPLHRVVSRLLRSLSVRLDARSTLACYLLLLVVYIGGAMVPLMNNDSAHHAGIALHMHVSGDWLRLITQGHDYLDKPHLLFWLAALSFKVFGVSTFAYKLPSLLFSVLAVYSTARLGRLLHSAEVGRLAGLILASAIAFILANNDVRMDALLTGSIMFAIWQLAEFVAGGRWRNLVLAGLGLALGFATKGMIGVAMPGIAVFLHLLYRRDWARLFDPRWLALPLIVLVFAAPVLFAYYQQFGADGVRFILWSQNFERLAGERFGNAGAEDPLFFVHTFLWAFLPWSFLTLVALWSQGLRVLRGRLRPQPGEEMLTLGTIVVLFAIISASQFKLPHYLNILLPLFSIVLANWLAPRIERPATRGVWAVQFLAILVLALLAVAINGWAFSPLGWGVMAGAVALLVAGVVLSLSRSGGARVVLASVAAGVVFNFLLAWNFYPQLLRYQAGTVLGEAVERLALDPASVYYLEEQGRAGSFDFTTARLTPTLTLAQLQAMSAPVVLYTSASGREVVEAAGLRAEVLASNPDFRVTRLNARFLNPAKRPDTLSQVFLLRVVAQ</sequence>
<dbReference type="GO" id="GO:0016763">
    <property type="term" value="F:pentosyltransferase activity"/>
    <property type="evidence" value="ECO:0007669"/>
    <property type="project" value="TreeGrafter"/>
</dbReference>
<dbReference type="GO" id="GO:0005886">
    <property type="term" value="C:plasma membrane"/>
    <property type="evidence" value="ECO:0007669"/>
    <property type="project" value="UniProtKB-SubCell"/>
</dbReference>
<evidence type="ECO:0000256" key="4">
    <source>
        <dbReference type="ARBA" id="ARBA00022679"/>
    </source>
</evidence>
<name>A0A2U8GQH8_9RHOO</name>
<evidence type="ECO:0000256" key="3">
    <source>
        <dbReference type="ARBA" id="ARBA00022676"/>
    </source>
</evidence>
<feature type="transmembrane region" description="Helical" evidence="8">
    <location>
        <begin position="139"/>
        <end position="157"/>
    </location>
</feature>
<dbReference type="Pfam" id="PF13231">
    <property type="entry name" value="PMT_2"/>
    <property type="match status" value="1"/>
</dbReference>
<dbReference type="EMBL" id="CP022187">
    <property type="protein sequence ID" value="AWI75774.1"/>
    <property type="molecule type" value="Genomic_DNA"/>
</dbReference>
<feature type="transmembrane region" description="Helical" evidence="8">
    <location>
        <begin position="406"/>
        <end position="425"/>
    </location>
</feature>
<dbReference type="PANTHER" id="PTHR33908:SF3">
    <property type="entry name" value="UNDECAPRENYL PHOSPHATE-ALPHA-4-AMINO-4-DEOXY-L-ARABINOSE ARABINOSYL TRANSFERASE"/>
    <property type="match status" value="1"/>
</dbReference>
<keyword evidence="4" id="KW-0808">Transferase</keyword>
<feature type="transmembrane region" description="Helical" evidence="8">
    <location>
        <begin position="350"/>
        <end position="367"/>
    </location>
</feature>
<dbReference type="PANTHER" id="PTHR33908">
    <property type="entry name" value="MANNOSYLTRANSFERASE YKCB-RELATED"/>
    <property type="match status" value="1"/>
</dbReference>
<keyword evidence="5 8" id="KW-0812">Transmembrane</keyword>
<proteinExistence type="predicted"/>
<reference evidence="10 11" key="1">
    <citation type="submission" date="2017-06" db="EMBL/GenBank/DDBJ databases">
        <title>Azoarcus.</title>
        <authorList>
            <person name="Woo J.-H."/>
            <person name="Kim H.-S."/>
        </authorList>
    </citation>
    <scope>NUCLEOTIDE SEQUENCE [LARGE SCALE GENOMIC DNA]</scope>
    <source>
        <strain evidence="10 11">TSPY31</strain>
    </source>
</reference>
<feature type="transmembrane region" description="Helical" evidence="8">
    <location>
        <begin position="38"/>
        <end position="56"/>
    </location>
</feature>
<evidence type="ECO:0000259" key="9">
    <source>
        <dbReference type="Pfam" id="PF13231"/>
    </source>
</evidence>
<keyword evidence="6 8" id="KW-1133">Transmembrane helix</keyword>
<keyword evidence="2" id="KW-1003">Cell membrane</keyword>
<feature type="transmembrane region" description="Helical" evidence="8">
    <location>
        <begin position="189"/>
        <end position="221"/>
    </location>
</feature>
<dbReference type="AlphaFoldDB" id="A0A2U8GQH8"/>
<evidence type="ECO:0000256" key="7">
    <source>
        <dbReference type="ARBA" id="ARBA00023136"/>
    </source>
</evidence>
<dbReference type="GO" id="GO:0009103">
    <property type="term" value="P:lipopolysaccharide biosynthetic process"/>
    <property type="evidence" value="ECO:0007669"/>
    <property type="project" value="UniProtKB-ARBA"/>
</dbReference>
<organism evidence="10 11">
    <name type="scientific">Parazoarcus communis</name>
    <dbReference type="NCBI Taxonomy" id="41977"/>
    <lineage>
        <taxon>Bacteria</taxon>
        <taxon>Pseudomonadati</taxon>
        <taxon>Pseudomonadota</taxon>
        <taxon>Betaproteobacteria</taxon>
        <taxon>Rhodocyclales</taxon>
        <taxon>Zoogloeaceae</taxon>
        <taxon>Parazoarcus</taxon>
    </lineage>
</organism>
<feature type="transmembrane region" description="Helical" evidence="8">
    <location>
        <begin position="379"/>
        <end position="400"/>
    </location>
</feature>
<evidence type="ECO:0000256" key="8">
    <source>
        <dbReference type="SAM" id="Phobius"/>
    </source>
</evidence>
<dbReference type="KEGG" id="acom:CEW83_11580"/>
<dbReference type="GO" id="GO:0010041">
    <property type="term" value="P:response to iron(III) ion"/>
    <property type="evidence" value="ECO:0007669"/>
    <property type="project" value="TreeGrafter"/>
</dbReference>
<protein>
    <recommendedName>
        <fullName evidence="9">Glycosyltransferase RgtA/B/C/D-like domain-containing protein</fullName>
    </recommendedName>
</protein>
<dbReference type="InterPro" id="IPR050297">
    <property type="entry name" value="LipidA_mod_glycosyltrf_83"/>
</dbReference>
<keyword evidence="11" id="KW-1185">Reference proteome</keyword>
<feature type="transmembrane region" description="Helical" evidence="8">
    <location>
        <begin position="327"/>
        <end position="344"/>
    </location>
</feature>
<dbReference type="InterPro" id="IPR038731">
    <property type="entry name" value="RgtA/B/C-like"/>
</dbReference>
<evidence type="ECO:0000256" key="6">
    <source>
        <dbReference type="ARBA" id="ARBA00022989"/>
    </source>
</evidence>
<keyword evidence="7 8" id="KW-0472">Membrane</keyword>